<keyword evidence="2" id="KW-1185">Reference proteome</keyword>
<organism evidence="1 2">
    <name type="scientific">Haematococcus lacustris</name>
    <name type="common">Green alga</name>
    <name type="synonym">Haematococcus pluvialis</name>
    <dbReference type="NCBI Taxonomy" id="44745"/>
    <lineage>
        <taxon>Eukaryota</taxon>
        <taxon>Viridiplantae</taxon>
        <taxon>Chlorophyta</taxon>
        <taxon>core chlorophytes</taxon>
        <taxon>Chlorophyceae</taxon>
        <taxon>CS clade</taxon>
        <taxon>Chlamydomonadales</taxon>
        <taxon>Haematococcaceae</taxon>
        <taxon>Haematococcus</taxon>
    </lineage>
</organism>
<protein>
    <submittedName>
        <fullName evidence="1">Uncharacterized protein</fullName>
    </submittedName>
</protein>
<dbReference type="Proteomes" id="UP000485058">
    <property type="component" value="Unassembled WGS sequence"/>
</dbReference>
<accession>A0A6A0A2R8</accession>
<reference evidence="1 2" key="1">
    <citation type="submission" date="2020-02" db="EMBL/GenBank/DDBJ databases">
        <title>Draft genome sequence of Haematococcus lacustris strain NIES-144.</title>
        <authorList>
            <person name="Morimoto D."/>
            <person name="Nakagawa S."/>
            <person name="Yoshida T."/>
            <person name="Sawayama S."/>
        </authorList>
    </citation>
    <scope>NUCLEOTIDE SEQUENCE [LARGE SCALE GENOMIC DNA]</scope>
    <source>
        <strain evidence="1 2">NIES-144</strain>
    </source>
</reference>
<comment type="caution">
    <text evidence="1">The sequence shown here is derived from an EMBL/GenBank/DDBJ whole genome shotgun (WGS) entry which is preliminary data.</text>
</comment>
<proteinExistence type="predicted"/>
<dbReference type="AlphaFoldDB" id="A0A6A0A2R8"/>
<evidence type="ECO:0000313" key="2">
    <source>
        <dbReference type="Proteomes" id="UP000485058"/>
    </source>
</evidence>
<evidence type="ECO:0000313" key="1">
    <source>
        <dbReference type="EMBL" id="GFH26526.1"/>
    </source>
</evidence>
<gene>
    <name evidence="1" type="ORF">HaLaN_24691</name>
</gene>
<dbReference type="EMBL" id="BLLF01003154">
    <property type="protein sequence ID" value="GFH26526.1"/>
    <property type="molecule type" value="Genomic_DNA"/>
</dbReference>
<sequence>MSQNSLRGSCGRRLRQAGGTYDCLCNKFSTVGNLSDGFQLQKYCFDKDPCGGSQYSVLTNFVYSTDCPNMLLC</sequence>
<name>A0A6A0A2R8_HAELA</name>